<keyword evidence="7 14" id="KW-0863">Zinc-finger</keyword>
<dbReference type="GO" id="GO:0051082">
    <property type="term" value="F:unfolded protein binding"/>
    <property type="evidence" value="ECO:0007669"/>
    <property type="project" value="UniProtKB-UniRule"/>
</dbReference>
<dbReference type="Pfam" id="PF01556">
    <property type="entry name" value="DnaJ_C"/>
    <property type="match status" value="1"/>
</dbReference>
<feature type="repeat" description="CXXCXGXG motif" evidence="14">
    <location>
        <begin position="197"/>
        <end position="204"/>
    </location>
</feature>
<dbReference type="GO" id="GO:0009408">
    <property type="term" value="P:response to heat"/>
    <property type="evidence" value="ECO:0007669"/>
    <property type="project" value="InterPro"/>
</dbReference>
<dbReference type="Gene3D" id="1.10.287.110">
    <property type="entry name" value="DnaJ domain"/>
    <property type="match status" value="1"/>
</dbReference>
<evidence type="ECO:0000313" key="18">
    <source>
        <dbReference type="EMBL" id="ETR73560.1"/>
    </source>
</evidence>
<feature type="binding site" evidence="14">
    <location>
        <position position="147"/>
    </location>
    <ligand>
        <name>Zn(2+)</name>
        <dbReference type="ChEBI" id="CHEBI:29105"/>
        <label>1</label>
    </ligand>
</feature>
<dbReference type="GO" id="GO:0005737">
    <property type="term" value="C:cytoplasm"/>
    <property type="evidence" value="ECO:0007669"/>
    <property type="project" value="UniProtKB-SubCell"/>
</dbReference>
<dbReference type="PANTHER" id="PTHR43096">
    <property type="entry name" value="DNAJ HOMOLOG 1, MITOCHONDRIAL-RELATED"/>
    <property type="match status" value="1"/>
</dbReference>
<evidence type="ECO:0000259" key="16">
    <source>
        <dbReference type="PROSITE" id="PS50076"/>
    </source>
</evidence>
<dbReference type="CDD" id="cd06257">
    <property type="entry name" value="DnaJ"/>
    <property type="match status" value="1"/>
</dbReference>
<dbReference type="FunFam" id="1.10.287.110:FF:000034">
    <property type="entry name" value="Chaperone protein DnaJ"/>
    <property type="match status" value="1"/>
</dbReference>
<evidence type="ECO:0000256" key="5">
    <source>
        <dbReference type="ARBA" id="ARBA00022723"/>
    </source>
</evidence>
<dbReference type="InterPro" id="IPR001623">
    <property type="entry name" value="DnaJ_domain"/>
</dbReference>
<dbReference type="InterPro" id="IPR012724">
    <property type="entry name" value="DnaJ"/>
</dbReference>
<comment type="cofactor">
    <cofactor evidence="14">
        <name>Zn(2+)</name>
        <dbReference type="ChEBI" id="CHEBI:29105"/>
    </cofactor>
    <text evidence="14">Binds 2 Zn(2+) ions per monomer.</text>
</comment>
<dbReference type="SUPFAM" id="SSF57938">
    <property type="entry name" value="DnaJ/Hsp40 cysteine-rich domain"/>
    <property type="match status" value="1"/>
</dbReference>
<protein>
    <recommendedName>
        <fullName evidence="13 14">Chaperone protein DnaJ</fullName>
    </recommendedName>
</protein>
<evidence type="ECO:0000256" key="6">
    <source>
        <dbReference type="ARBA" id="ARBA00022737"/>
    </source>
</evidence>
<feature type="binding site" evidence="14">
    <location>
        <position position="161"/>
    </location>
    <ligand>
        <name>Zn(2+)</name>
        <dbReference type="ChEBI" id="CHEBI:29105"/>
        <label>2</label>
    </ligand>
</feature>
<dbReference type="InterPro" id="IPR008971">
    <property type="entry name" value="HSP40/DnaJ_pept-bd"/>
</dbReference>
<dbReference type="Gene3D" id="2.60.260.20">
    <property type="entry name" value="Urease metallochaperone UreE, N-terminal domain"/>
    <property type="match status" value="2"/>
</dbReference>
<dbReference type="HAMAP" id="MF_01152">
    <property type="entry name" value="DnaJ"/>
    <property type="match status" value="1"/>
</dbReference>
<dbReference type="NCBIfam" id="NF010887">
    <property type="entry name" value="PRK14294.1"/>
    <property type="match status" value="1"/>
</dbReference>
<keyword evidence="4 14" id="KW-0235">DNA replication</keyword>
<dbReference type="EMBL" id="ATBP01000051">
    <property type="protein sequence ID" value="ETR73560.1"/>
    <property type="molecule type" value="Genomic_DNA"/>
</dbReference>
<dbReference type="FunFam" id="2.60.260.20:FF:000004">
    <property type="entry name" value="Molecular chaperone DnaJ"/>
    <property type="match status" value="1"/>
</dbReference>
<comment type="domain">
    <text evidence="14">The J domain is necessary and sufficient to stimulate DnaK ATPase activity. Zinc center 1 plays an important role in the autonomous, DnaK-independent chaperone activity of DnaJ. Zinc center 2 is essential for interaction with DnaK and for DnaJ activity.</text>
</comment>
<evidence type="ECO:0000256" key="13">
    <source>
        <dbReference type="ARBA" id="ARBA00067609"/>
    </source>
</evidence>
<dbReference type="PROSITE" id="PS00636">
    <property type="entry name" value="DNAJ_1"/>
    <property type="match status" value="1"/>
</dbReference>
<dbReference type="GO" id="GO:0005524">
    <property type="term" value="F:ATP binding"/>
    <property type="evidence" value="ECO:0007669"/>
    <property type="project" value="InterPro"/>
</dbReference>
<accession>A0A1V1PFI5</accession>
<keyword evidence="3 14" id="KW-0963">Cytoplasm</keyword>
<dbReference type="Gene3D" id="2.10.230.10">
    <property type="entry name" value="Heat shock protein DnaJ, cysteine-rich domain"/>
    <property type="match status" value="1"/>
</dbReference>
<organism evidence="18 19">
    <name type="scientific">Candidatus Magnetoglobus multicellularis str. Araruama</name>
    <dbReference type="NCBI Taxonomy" id="890399"/>
    <lineage>
        <taxon>Bacteria</taxon>
        <taxon>Pseudomonadati</taxon>
        <taxon>Thermodesulfobacteriota</taxon>
        <taxon>Desulfobacteria</taxon>
        <taxon>Desulfobacterales</taxon>
        <taxon>Desulfobacteraceae</taxon>
        <taxon>Candidatus Magnetoglobus</taxon>
    </lineage>
</organism>
<evidence type="ECO:0000256" key="8">
    <source>
        <dbReference type="ARBA" id="ARBA00022833"/>
    </source>
</evidence>
<dbReference type="GO" id="GO:0006260">
    <property type="term" value="P:DNA replication"/>
    <property type="evidence" value="ECO:0007669"/>
    <property type="project" value="UniProtKB-KW"/>
</dbReference>
<evidence type="ECO:0000256" key="3">
    <source>
        <dbReference type="ARBA" id="ARBA00022490"/>
    </source>
</evidence>
<dbReference type="InterPro" id="IPR001305">
    <property type="entry name" value="HSP_DnaJ_Cys-rich_dom"/>
</dbReference>
<feature type="domain" description="J" evidence="16">
    <location>
        <begin position="6"/>
        <end position="71"/>
    </location>
</feature>
<dbReference type="InterPro" id="IPR036869">
    <property type="entry name" value="J_dom_sf"/>
</dbReference>
<feature type="repeat" description="CXXCXGXG motif" evidence="14">
    <location>
        <begin position="144"/>
        <end position="151"/>
    </location>
</feature>
<dbReference type="SMART" id="SM00271">
    <property type="entry name" value="DnaJ"/>
    <property type="match status" value="1"/>
</dbReference>
<dbReference type="GO" id="GO:0008270">
    <property type="term" value="F:zinc ion binding"/>
    <property type="evidence" value="ECO:0007669"/>
    <property type="project" value="UniProtKB-UniRule"/>
</dbReference>
<evidence type="ECO:0000256" key="4">
    <source>
        <dbReference type="ARBA" id="ARBA00022705"/>
    </source>
</evidence>
<comment type="caution">
    <text evidence="18">The sequence shown here is derived from an EMBL/GenBank/DDBJ whole genome shotgun (WGS) entry which is preliminary data.</text>
</comment>
<dbReference type="PROSITE" id="PS50076">
    <property type="entry name" value="DNAJ_2"/>
    <property type="match status" value="1"/>
</dbReference>
<dbReference type="Pfam" id="PF00226">
    <property type="entry name" value="DnaJ"/>
    <property type="match status" value="1"/>
</dbReference>
<evidence type="ECO:0000256" key="1">
    <source>
        <dbReference type="ARBA" id="ARBA00004496"/>
    </source>
</evidence>
<dbReference type="CDD" id="cd10719">
    <property type="entry name" value="DnaJ_zf"/>
    <property type="match status" value="1"/>
</dbReference>
<keyword evidence="5 14" id="KW-0479">Metal-binding</keyword>
<evidence type="ECO:0000313" key="19">
    <source>
        <dbReference type="Proteomes" id="UP000189670"/>
    </source>
</evidence>
<name>A0A1V1PFI5_9BACT</name>
<dbReference type="InterPro" id="IPR018253">
    <property type="entry name" value="DnaJ_domain_CS"/>
</dbReference>
<dbReference type="PRINTS" id="PR00625">
    <property type="entry name" value="JDOMAIN"/>
</dbReference>
<dbReference type="SUPFAM" id="SSF46565">
    <property type="entry name" value="Chaperone J-domain"/>
    <property type="match status" value="1"/>
</dbReference>
<evidence type="ECO:0000256" key="14">
    <source>
        <dbReference type="HAMAP-Rule" id="MF_01152"/>
    </source>
</evidence>
<dbReference type="PROSITE" id="PS51188">
    <property type="entry name" value="ZF_CR"/>
    <property type="match status" value="1"/>
</dbReference>
<comment type="function">
    <text evidence="11 14">Participates actively in the response to hyperosmotic and heat shock by preventing the aggregation of stress-denatured proteins and by disaggregating proteins, also in an autonomous, DnaK-independent fashion. Unfolded proteins bind initially to DnaJ; upon interaction with the DnaJ-bound protein, DnaK hydrolyzes its bound ATP, resulting in the formation of a stable complex. GrpE releases ADP from DnaK; ATP binding to DnaK triggers the release of the substrate protein, thus completing the reaction cycle. Several rounds of ATP-dependent interactions between DnaJ, DnaK and GrpE are required for fully efficient folding. Also involved, together with DnaK and GrpE, in the DNA replication of plasmids through activation of initiation proteins.</text>
</comment>
<dbReference type="Proteomes" id="UP000189670">
    <property type="component" value="Unassembled WGS sequence"/>
</dbReference>
<dbReference type="InterPro" id="IPR002939">
    <property type="entry name" value="DnaJ_C"/>
</dbReference>
<evidence type="ECO:0000256" key="15">
    <source>
        <dbReference type="PROSITE-ProRule" id="PRU00546"/>
    </source>
</evidence>
<evidence type="ECO:0000256" key="2">
    <source>
        <dbReference type="ARBA" id="ARBA00011738"/>
    </source>
</evidence>
<feature type="repeat" description="CXXCXGXG motif" evidence="14">
    <location>
        <begin position="183"/>
        <end position="190"/>
    </location>
</feature>
<feature type="binding site" evidence="14">
    <location>
        <position position="200"/>
    </location>
    <ligand>
        <name>Zn(2+)</name>
        <dbReference type="ChEBI" id="CHEBI:29105"/>
        <label>1</label>
    </ligand>
</feature>
<feature type="binding site" evidence="14">
    <location>
        <position position="183"/>
    </location>
    <ligand>
        <name>Zn(2+)</name>
        <dbReference type="ChEBI" id="CHEBI:29105"/>
        <label>2</label>
    </ligand>
</feature>
<feature type="binding site" evidence="14">
    <location>
        <position position="197"/>
    </location>
    <ligand>
        <name>Zn(2+)</name>
        <dbReference type="ChEBI" id="CHEBI:29105"/>
        <label>1</label>
    </ligand>
</feature>
<comment type="subunit">
    <text evidence="2 14">Homodimer.</text>
</comment>
<dbReference type="InterPro" id="IPR036410">
    <property type="entry name" value="HSP_DnaJ_Cys-rich_dom_sf"/>
</dbReference>
<keyword evidence="10 14" id="KW-0143">Chaperone</keyword>
<sequence>MGTKRDYYEVLGVSSNANDSEIKAKYRKLALQYHPDRNPNNKDAEDKFKEASEAYEVLRDPKKRQIYDQYGHEGLEGTGFSGFSGFDDIFSSFGDIFEDFFGFGRRSKGGGQRGSDLRYDLNLTFMEAAFGTSKEVEIAKMDTCNRCQGAGSEPGTSPQTCHACHGTGQMSRSQGFFTVRTTCPHCRGEGKTVSHPCTECRGAGQIRVKKKVSVKIPAGVDNGSRLRLTNEGEGGVKGGPNGDLYIFIHVNPHDIFERKNTDILCQVPISFVQAILGDEIDVPTLKDKTKLKIPKGTQPGDVFRLKNEGIPSLQGYGRGDQIVHIQVKIPTSVSSKQEELLKEYAKLEDSKITTRLKKILKGG</sequence>
<dbReference type="SUPFAM" id="SSF49493">
    <property type="entry name" value="HSP40/DnaJ peptide-binding domain"/>
    <property type="match status" value="2"/>
</dbReference>
<keyword evidence="6 14" id="KW-0677">Repeat</keyword>
<evidence type="ECO:0000256" key="9">
    <source>
        <dbReference type="ARBA" id="ARBA00023016"/>
    </source>
</evidence>
<evidence type="ECO:0000256" key="7">
    <source>
        <dbReference type="ARBA" id="ARBA00022771"/>
    </source>
</evidence>
<keyword evidence="8 14" id="KW-0862">Zinc</keyword>
<reference evidence="19" key="1">
    <citation type="submission" date="2012-11" db="EMBL/GenBank/DDBJ databases">
        <authorList>
            <person name="Lucero-Rivera Y.E."/>
            <person name="Tovar-Ramirez D."/>
        </authorList>
    </citation>
    <scope>NUCLEOTIDE SEQUENCE [LARGE SCALE GENOMIC DNA]</scope>
    <source>
        <strain evidence="19">Araruama</strain>
    </source>
</reference>
<dbReference type="FunFam" id="2.10.230.10:FF:000002">
    <property type="entry name" value="Molecular chaperone DnaJ"/>
    <property type="match status" value="1"/>
</dbReference>
<feature type="zinc finger region" description="CR-type" evidence="15">
    <location>
        <begin position="131"/>
        <end position="209"/>
    </location>
</feature>
<dbReference type="NCBIfam" id="TIGR02349">
    <property type="entry name" value="DnaJ_bact"/>
    <property type="match status" value="1"/>
</dbReference>
<comment type="similarity">
    <text evidence="12 14">Belongs to the DnaJ family.</text>
</comment>
<dbReference type="Pfam" id="PF00684">
    <property type="entry name" value="DnaJ_CXXCXGXG"/>
    <property type="match status" value="1"/>
</dbReference>
<dbReference type="GO" id="GO:0031072">
    <property type="term" value="F:heat shock protein binding"/>
    <property type="evidence" value="ECO:0007669"/>
    <property type="project" value="InterPro"/>
</dbReference>
<feature type="binding site" evidence="14">
    <location>
        <position position="144"/>
    </location>
    <ligand>
        <name>Zn(2+)</name>
        <dbReference type="ChEBI" id="CHEBI:29105"/>
        <label>1</label>
    </ligand>
</feature>
<dbReference type="PANTHER" id="PTHR43096:SF10">
    <property type="entry name" value="CHAPERONE PROTEIN DNAJ A6, CHLOROPLASTIC"/>
    <property type="match status" value="1"/>
</dbReference>
<evidence type="ECO:0000256" key="10">
    <source>
        <dbReference type="ARBA" id="ARBA00023186"/>
    </source>
</evidence>
<proteinExistence type="inferred from homology"/>
<dbReference type="AlphaFoldDB" id="A0A1V1PFI5"/>
<gene>
    <name evidence="14 18" type="primary">dnaJ</name>
    <name evidence="18" type="ORF">OMM_00847</name>
</gene>
<dbReference type="NCBIfam" id="NF008035">
    <property type="entry name" value="PRK10767.1"/>
    <property type="match status" value="1"/>
</dbReference>
<feature type="repeat" description="CXXCXGXG motif" evidence="14">
    <location>
        <begin position="161"/>
        <end position="168"/>
    </location>
</feature>
<evidence type="ECO:0000256" key="12">
    <source>
        <dbReference type="ARBA" id="ARBA00061004"/>
    </source>
</evidence>
<feature type="binding site" evidence="14">
    <location>
        <position position="186"/>
    </location>
    <ligand>
        <name>Zn(2+)</name>
        <dbReference type="ChEBI" id="CHEBI:29105"/>
        <label>2</label>
    </ligand>
</feature>
<dbReference type="GO" id="GO:0042026">
    <property type="term" value="P:protein refolding"/>
    <property type="evidence" value="ECO:0007669"/>
    <property type="project" value="TreeGrafter"/>
</dbReference>
<evidence type="ECO:0000256" key="11">
    <source>
        <dbReference type="ARBA" id="ARBA00053423"/>
    </source>
</evidence>
<keyword evidence="9 14" id="KW-0346">Stress response</keyword>
<evidence type="ECO:0000259" key="17">
    <source>
        <dbReference type="PROSITE" id="PS51188"/>
    </source>
</evidence>
<feature type="domain" description="CR-type" evidence="17">
    <location>
        <begin position="131"/>
        <end position="209"/>
    </location>
</feature>
<comment type="subcellular location">
    <subcellularLocation>
        <location evidence="1 14">Cytoplasm</location>
    </subcellularLocation>
</comment>
<feature type="binding site" evidence="14">
    <location>
        <position position="164"/>
    </location>
    <ligand>
        <name>Zn(2+)</name>
        <dbReference type="ChEBI" id="CHEBI:29105"/>
        <label>2</label>
    </ligand>
</feature>
<dbReference type="CDD" id="cd10747">
    <property type="entry name" value="DnaJ_C"/>
    <property type="match status" value="1"/>
</dbReference>